<protein>
    <submittedName>
        <fullName evidence="1">Uncharacterized protein</fullName>
    </submittedName>
</protein>
<name>A0A8S1NJ10_PARPR</name>
<dbReference type="AlphaFoldDB" id="A0A8S1NJ10"/>
<proteinExistence type="predicted"/>
<dbReference type="EMBL" id="CAJJDM010000092">
    <property type="protein sequence ID" value="CAD8092072.1"/>
    <property type="molecule type" value="Genomic_DNA"/>
</dbReference>
<gene>
    <name evidence="1" type="ORF">PPRIM_AZ9-3.1.T0890204</name>
</gene>
<evidence type="ECO:0000313" key="1">
    <source>
        <dbReference type="EMBL" id="CAD8092072.1"/>
    </source>
</evidence>
<dbReference type="Proteomes" id="UP000688137">
    <property type="component" value="Unassembled WGS sequence"/>
</dbReference>
<evidence type="ECO:0000313" key="2">
    <source>
        <dbReference type="Proteomes" id="UP000688137"/>
    </source>
</evidence>
<accession>A0A8S1NJ10</accession>
<comment type="caution">
    <text evidence="1">The sequence shown here is derived from an EMBL/GenBank/DDBJ whole genome shotgun (WGS) entry which is preliminary data.</text>
</comment>
<sequence>MEQVYYKYLCIHNLFHNINQLGRVGKCCLQVIHNNILYINQILVLCIIYKMGNIWDLKQIYFQLKLIHHLYLMKQTTTYHNLYQEFQLQIKQFQFDKQYHHKIQSSFRNLQEKYIGISIKMSLSQKQQFQITMYLENINPQPKNTRYQMFYYNHIRLMDNYYLEQYSMYKVQNKIQNLLVLDWMAIQILTKNKLFLIH</sequence>
<keyword evidence="2" id="KW-1185">Reference proteome</keyword>
<reference evidence="1" key="1">
    <citation type="submission" date="2021-01" db="EMBL/GenBank/DDBJ databases">
        <authorList>
            <consortium name="Genoscope - CEA"/>
            <person name="William W."/>
        </authorList>
    </citation>
    <scope>NUCLEOTIDE SEQUENCE</scope>
</reference>
<dbReference type="OMA" id="WMAIQIL"/>
<organism evidence="1 2">
    <name type="scientific">Paramecium primaurelia</name>
    <dbReference type="NCBI Taxonomy" id="5886"/>
    <lineage>
        <taxon>Eukaryota</taxon>
        <taxon>Sar</taxon>
        <taxon>Alveolata</taxon>
        <taxon>Ciliophora</taxon>
        <taxon>Intramacronucleata</taxon>
        <taxon>Oligohymenophorea</taxon>
        <taxon>Peniculida</taxon>
        <taxon>Parameciidae</taxon>
        <taxon>Paramecium</taxon>
    </lineage>
</organism>